<dbReference type="Proteomes" id="UP001059596">
    <property type="component" value="Unassembled WGS sequence"/>
</dbReference>
<comment type="caution">
    <text evidence="1">The sequence shown here is derived from an EMBL/GenBank/DDBJ whole genome shotgun (WGS) entry which is preliminary data.</text>
</comment>
<sequence>MPPTSKQMRNLFSAYFACFSPATAPHPCIFHFAFCQIAIGDFASCNSELDTCNWRCCTCAVSETSFCYFNLANQPHGGSGGSYPKKITAGRLEKLENHAEGHLVSMANEAEKLRENRNCRKAKHQKER</sequence>
<name>A0A9P9YL97_9MUSC</name>
<evidence type="ECO:0000313" key="1">
    <source>
        <dbReference type="EMBL" id="KAI8038663.1"/>
    </source>
</evidence>
<dbReference type="AlphaFoldDB" id="A0A9P9YL97"/>
<protein>
    <submittedName>
        <fullName evidence="1">Uncharacterized protein</fullName>
    </submittedName>
</protein>
<organism evidence="1 2">
    <name type="scientific">Drosophila gunungcola</name>
    <name type="common">fruit fly</name>
    <dbReference type="NCBI Taxonomy" id="103775"/>
    <lineage>
        <taxon>Eukaryota</taxon>
        <taxon>Metazoa</taxon>
        <taxon>Ecdysozoa</taxon>
        <taxon>Arthropoda</taxon>
        <taxon>Hexapoda</taxon>
        <taxon>Insecta</taxon>
        <taxon>Pterygota</taxon>
        <taxon>Neoptera</taxon>
        <taxon>Endopterygota</taxon>
        <taxon>Diptera</taxon>
        <taxon>Brachycera</taxon>
        <taxon>Muscomorpha</taxon>
        <taxon>Ephydroidea</taxon>
        <taxon>Drosophilidae</taxon>
        <taxon>Drosophila</taxon>
        <taxon>Sophophora</taxon>
    </lineage>
</organism>
<keyword evidence="2" id="KW-1185">Reference proteome</keyword>
<reference evidence="1" key="1">
    <citation type="journal article" date="2023" name="Genome Biol. Evol.">
        <title>Long-read-based Genome Assembly of Drosophila gunungcola Reveals Fewer Chemosensory Genes in Flower-breeding Species.</title>
        <authorList>
            <person name="Negi A."/>
            <person name="Liao B.Y."/>
            <person name="Yeh S.D."/>
        </authorList>
    </citation>
    <scope>NUCLEOTIDE SEQUENCE</scope>
    <source>
        <strain evidence="1">Sukarami</strain>
    </source>
</reference>
<gene>
    <name evidence="1" type="ORF">M5D96_008571</name>
</gene>
<dbReference type="EMBL" id="JAMKOV010000007">
    <property type="protein sequence ID" value="KAI8038663.1"/>
    <property type="molecule type" value="Genomic_DNA"/>
</dbReference>
<proteinExistence type="predicted"/>
<accession>A0A9P9YL97</accession>
<evidence type="ECO:0000313" key="2">
    <source>
        <dbReference type="Proteomes" id="UP001059596"/>
    </source>
</evidence>